<dbReference type="AlphaFoldDB" id="A0A8S1XZK2"/>
<name>A0A8S1XZK2_PAROT</name>
<organism evidence="1 2">
    <name type="scientific">Paramecium octaurelia</name>
    <dbReference type="NCBI Taxonomy" id="43137"/>
    <lineage>
        <taxon>Eukaryota</taxon>
        <taxon>Sar</taxon>
        <taxon>Alveolata</taxon>
        <taxon>Ciliophora</taxon>
        <taxon>Intramacronucleata</taxon>
        <taxon>Oligohymenophorea</taxon>
        <taxon>Peniculida</taxon>
        <taxon>Parameciidae</taxon>
        <taxon>Paramecium</taxon>
    </lineage>
</organism>
<reference evidence="1" key="1">
    <citation type="submission" date="2021-01" db="EMBL/GenBank/DDBJ databases">
        <authorList>
            <consortium name="Genoscope - CEA"/>
            <person name="William W."/>
        </authorList>
    </citation>
    <scope>NUCLEOTIDE SEQUENCE</scope>
</reference>
<comment type="caution">
    <text evidence="1">The sequence shown here is derived from an EMBL/GenBank/DDBJ whole genome shotgun (WGS) entry which is preliminary data.</text>
</comment>
<proteinExistence type="predicted"/>
<protein>
    <submittedName>
        <fullName evidence="1">Uncharacterized protein</fullName>
    </submittedName>
</protein>
<dbReference type="EMBL" id="CAJJDP010000138">
    <property type="protein sequence ID" value="CAD8206377.1"/>
    <property type="molecule type" value="Genomic_DNA"/>
</dbReference>
<sequence>MILVFQEQNMQMLSYVSLQLNGPDVYNQEQSVLKSIKYKKEEQLAHLDESTIKNLVQ</sequence>
<gene>
    <name evidence="1" type="ORF">POCTA_138.1.T1370187</name>
</gene>
<dbReference type="Proteomes" id="UP000683925">
    <property type="component" value="Unassembled WGS sequence"/>
</dbReference>
<keyword evidence="2" id="KW-1185">Reference proteome</keyword>
<accession>A0A8S1XZK2</accession>
<evidence type="ECO:0000313" key="2">
    <source>
        <dbReference type="Proteomes" id="UP000683925"/>
    </source>
</evidence>
<evidence type="ECO:0000313" key="1">
    <source>
        <dbReference type="EMBL" id="CAD8206377.1"/>
    </source>
</evidence>